<evidence type="ECO:0000259" key="7">
    <source>
        <dbReference type="PROSITE" id="PS50110"/>
    </source>
</evidence>
<gene>
    <name evidence="8" type="primary">zraR_6</name>
    <name evidence="8" type="ORF">ERS852510_02627</name>
</gene>
<keyword evidence="5" id="KW-0597">Phosphoprotein</keyword>
<keyword evidence="1" id="KW-0547">Nucleotide-binding</keyword>
<dbReference type="Gene3D" id="1.10.10.60">
    <property type="entry name" value="Homeodomain-like"/>
    <property type="match status" value="1"/>
</dbReference>
<dbReference type="InterPro" id="IPR011006">
    <property type="entry name" value="CheY-like_superfamily"/>
</dbReference>
<dbReference type="GO" id="GO:0000160">
    <property type="term" value="P:phosphorelay signal transduction system"/>
    <property type="evidence" value="ECO:0007669"/>
    <property type="project" value="InterPro"/>
</dbReference>
<dbReference type="FunFam" id="3.40.50.300:FF:000006">
    <property type="entry name" value="DNA-binding transcriptional regulator NtrC"/>
    <property type="match status" value="1"/>
</dbReference>
<dbReference type="SUPFAM" id="SSF52172">
    <property type="entry name" value="CheY-like"/>
    <property type="match status" value="1"/>
</dbReference>
<dbReference type="EMBL" id="CZAO01000012">
    <property type="protein sequence ID" value="CUP90643.1"/>
    <property type="molecule type" value="Genomic_DNA"/>
</dbReference>
<dbReference type="InterPro" id="IPR002197">
    <property type="entry name" value="HTH_Fis"/>
</dbReference>
<dbReference type="SMART" id="SM00382">
    <property type="entry name" value="AAA"/>
    <property type="match status" value="1"/>
</dbReference>
<dbReference type="InterPro" id="IPR001789">
    <property type="entry name" value="Sig_transdc_resp-reg_receiver"/>
</dbReference>
<dbReference type="Pfam" id="PF00072">
    <property type="entry name" value="Response_reg"/>
    <property type="match status" value="1"/>
</dbReference>
<dbReference type="SUPFAM" id="SSF52540">
    <property type="entry name" value="P-loop containing nucleoside triphosphate hydrolases"/>
    <property type="match status" value="1"/>
</dbReference>
<keyword evidence="2" id="KW-0067">ATP-binding</keyword>
<dbReference type="PANTHER" id="PTHR32071:SF81">
    <property type="entry name" value="PROPIONATE CATABOLISM OPERON REGULATORY PROTEIN"/>
    <property type="match status" value="1"/>
</dbReference>
<dbReference type="Proteomes" id="UP000095766">
    <property type="component" value="Unassembled WGS sequence"/>
</dbReference>
<dbReference type="AlphaFoldDB" id="A0A174RYI5"/>
<name>A0A174RYI5_BACUN</name>
<dbReference type="InterPro" id="IPR025943">
    <property type="entry name" value="Sigma_54_int_dom_ATP-bd_2"/>
</dbReference>
<dbReference type="PROSITE" id="PS00676">
    <property type="entry name" value="SIGMA54_INTERACT_2"/>
    <property type="match status" value="1"/>
</dbReference>
<evidence type="ECO:0000256" key="5">
    <source>
        <dbReference type="PROSITE-ProRule" id="PRU00169"/>
    </source>
</evidence>
<feature type="domain" description="Response regulatory" evidence="7">
    <location>
        <begin position="4"/>
        <end position="118"/>
    </location>
</feature>
<evidence type="ECO:0000259" key="6">
    <source>
        <dbReference type="PROSITE" id="PS50045"/>
    </source>
</evidence>
<evidence type="ECO:0000313" key="8">
    <source>
        <dbReference type="EMBL" id="CUP90643.1"/>
    </source>
</evidence>
<dbReference type="Gene3D" id="3.40.50.2300">
    <property type="match status" value="1"/>
</dbReference>
<accession>A0A174RYI5</accession>
<dbReference type="GO" id="GO:0006355">
    <property type="term" value="P:regulation of DNA-templated transcription"/>
    <property type="evidence" value="ECO:0007669"/>
    <property type="project" value="InterPro"/>
</dbReference>
<dbReference type="InterPro" id="IPR027417">
    <property type="entry name" value="P-loop_NTPase"/>
</dbReference>
<dbReference type="CDD" id="cd00156">
    <property type="entry name" value="REC"/>
    <property type="match status" value="1"/>
</dbReference>
<dbReference type="CDD" id="cd00009">
    <property type="entry name" value="AAA"/>
    <property type="match status" value="1"/>
</dbReference>
<evidence type="ECO:0000256" key="3">
    <source>
        <dbReference type="ARBA" id="ARBA00023015"/>
    </source>
</evidence>
<evidence type="ECO:0000313" key="9">
    <source>
        <dbReference type="Proteomes" id="UP000095766"/>
    </source>
</evidence>
<dbReference type="Gene3D" id="3.40.50.300">
    <property type="entry name" value="P-loop containing nucleotide triphosphate hydrolases"/>
    <property type="match status" value="1"/>
</dbReference>
<dbReference type="InterPro" id="IPR003593">
    <property type="entry name" value="AAA+_ATPase"/>
</dbReference>
<dbReference type="GO" id="GO:0005524">
    <property type="term" value="F:ATP binding"/>
    <property type="evidence" value="ECO:0007669"/>
    <property type="project" value="UniProtKB-KW"/>
</dbReference>
<dbReference type="PROSITE" id="PS50110">
    <property type="entry name" value="RESPONSE_REGULATORY"/>
    <property type="match status" value="1"/>
</dbReference>
<dbReference type="SUPFAM" id="SSF46689">
    <property type="entry name" value="Homeodomain-like"/>
    <property type="match status" value="1"/>
</dbReference>
<evidence type="ECO:0000256" key="2">
    <source>
        <dbReference type="ARBA" id="ARBA00022840"/>
    </source>
</evidence>
<dbReference type="PRINTS" id="PR01590">
    <property type="entry name" value="HTHFIS"/>
</dbReference>
<dbReference type="SMART" id="SM00448">
    <property type="entry name" value="REC"/>
    <property type="match status" value="1"/>
</dbReference>
<dbReference type="PROSITE" id="PS50045">
    <property type="entry name" value="SIGMA54_INTERACT_4"/>
    <property type="match status" value="1"/>
</dbReference>
<proteinExistence type="predicted"/>
<dbReference type="Pfam" id="PF25601">
    <property type="entry name" value="AAA_lid_14"/>
    <property type="match status" value="1"/>
</dbReference>
<evidence type="ECO:0000256" key="1">
    <source>
        <dbReference type="ARBA" id="ARBA00022741"/>
    </source>
</evidence>
<dbReference type="Gene3D" id="1.10.8.60">
    <property type="match status" value="1"/>
</dbReference>
<dbReference type="Pfam" id="PF02954">
    <property type="entry name" value="HTH_8"/>
    <property type="match status" value="1"/>
</dbReference>
<dbReference type="InterPro" id="IPR002078">
    <property type="entry name" value="Sigma_54_int"/>
</dbReference>
<feature type="modified residue" description="4-aspartylphosphate" evidence="5">
    <location>
        <position position="53"/>
    </location>
</feature>
<dbReference type="InterPro" id="IPR058031">
    <property type="entry name" value="AAA_lid_NorR"/>
</dbReference>
<protein>
    <submittedName>
        <fullName evidence="8">Two component, sigma54 specific, transcriptional regulator, Fis family</fullName>
    </submittedName>
</protein>
<organism evidence="8 9">
    <name type="scientific">Bacteroides uniformis</name>
    <dbReference type="NCBI Taxonomy" id="820"/>
    <lineage>
        <taxon>Bacteria</taxon>
        <taxon>Pseudomonadati</taxon>
        <taxon>Bacteroidota</taxon>
        <taxon>Bacteroidia</taxon>
        <taxon>Bacteroidales</taxon>
        <taxon>Bacteroidaceae</taxon>
        <taxon>Bacteroides</taxon>
    </lineage>
</organism>
<keyword evidence="4" id="KW-0804">Transcription</keyword>
<dbReference type="GO" id="GO:0043565">
    <property type="term" value="F:sequence-specific DNA binding"/>
    <property type="evidence" value="ECO:0007669"/>
    <property type="project" value="InterPro"/>
</dbReference>
<sequence>MKKRVLIVEDNLTLSHIQRIWLEQAGYEVVTTIDEPSARKQIKKTGFDLILSDVRLPEGNGIRLLEWLCKNNMATPFVVMTEYASYADAVNAIKLGAEDYLPKPVHRERLLDLTHSLLNTPSVIRGEKRIFKRVSPQARETERLVRLVAPFDMSVLIFGPSGSGKESIAQSIHQQSDRNGKPFVAVNCGGIPDGLIASEFFGHVKGAFTGADMERKGCFDAAQGGTLFLDEVGNMPQNLQKLLLRVLQERVYQPLGSQKLIKTDVRIIAATNEDMQKLIKEGRFREDLYHRLNEFDLYQPPLCECKEDILPLASFFREQYAGDLRRECEGFTPEAEQMMLEYAWSGNVREMSNRIKRAVLVCSQKLITVTDLGLDTGKPLETTATLRKNTRETLQASKLRKEEEKRRMLVQTLEKTGYNITRTAELLDVSRPSVYALMQKYGLK</sequence>
<keyword evidence="3" id="KW-0805">Transcription regulation</keyword>
<feature type="domain" description="Sigma-54 factor interaction" evidence="6">
    <location>
        <begin position="131"/>
        <end position="360"/>
    </location>
</feature>
<reference evidence="8 9" key="1">
    <citation type="submission" date="2015-09" db="EMBL/GenBank/DDBJ databases">
        <authorList>
            <consortium name="Pathogen Informatics"/>
        </authorList>
    </citation>
    <scope>NUCLEOTIDE SEQUENCE [LARGE SCALE GENOMIC DNA]</scope>
    <source>
        <strain evidence="8 9">2789STDY5834898</strain>
    </source>
</reference>
<dbReference type="PANTHER" id="PTHR32071">
    <property type="entry name" value="TRANSCRIPTIONAL REGULATORY PROTEIN"/>
    <property type="match status" value="1"/>
</dbReference>
<dbReference type="InterPro" id="IPR009057">
    <property type="entry name" value="Homeodomain-like_sf"/>
</dbReference>
<dbReference type="Pfam" id="PF00158">
    <property type="entry name" value="Sigma54_activat"/>
    <property type="match status" value="1"/>
</dbReference>
<dbReference type="RefSeq" id="WP_057253587.1">
    <property type="nucleotide sequence ID" value="NZ_CZAO01000012.1"/>
</dbReference>
<evidence type="ECO:0000256" key="4">
    <source>
        <dbReference type="ARBA" id="ARBA00023163"/>
    </source>
</evidence>